<dbReference type="OrthoDB" id="5937621at2"/>
<dbReference type="RefSeq" id="WP_081797432.1">
    <property type="nucleotide sequence ID" value="NZ_BAND01000016.1"/>
</dbReference>
<proteinExistence type="predicted"/>
<evidence type="ECO:0000256" key="1">
    <source>
        <dbReference type="SAM" id="MobiDB-lite"/>
    </source>
</evidence>
<dbReference type="InterPro" id="IPR019282">
    <property type="entry name" value="Glycoamylase-like_cons_dom"/>
</dbReference>
<dbReference type="PIRSF" id="PIRSF028431">
    <property type="entry name" value="UCP028431"/>
    <property type="match status" value="1"/>
</dbReference>
<dbReference type="Pfam" id="PF10091">
    <property type="entry name" value="Glycoamylase"/>
    <property type="match status" value="1"/>
</dbReference>
<evidence type="ECO:0000313" key="4">
    <source>
        <dbReference type="Proteomes" id="UP000019760"/>
    </source>
</evidence>
<reference evidence="4" key="1">
    <citation type="journal article" date="2014" name="FEMS Microbiol. Lett.">
        <title>Draft Genomic DNA Sequence of the Facultatively Methylotrophic Bacterium Acidomonas methanolica type strain MB58.</title>
        <authorList>
            <person name="Higashiura N."/>
            <person name="Hadano H."/>
            <person name="Hirakawa H."/>
            <person name="Matsutani M."/>
            <person name="Takabe S."/>
            <person name="Matsushita K."/>
            <person name="Azuma Y."/>
        </authorList>
    </citation>
    <scope>NUCLEOTIDE SEQUENCE [LARGE SCALE GENOMIC DNA]</scope>
    <source>
        <strain evidence="4">MB58</strain>
    </source>
</reference>
<evidence type="ECO:0000313" key="3">
    <source>
        <dbReference type="EMBL" id="GAJ28223.1"/>
    </source>
</evidence>
<organism evidence="3 4">
    <name type="scientific">Acidomonas methanolica NBRC 104435</name>
    <dbReference type="NCBI Taxonomy" id="1231351"/>
    <lineage>
        <taxon>Bacteria</taxon>
        <taxon>Pseudomonadati</taxon>
        <taxon>Pseudomonadota</taxon>
        <taxon>Alphaproteobacteria</taxon>
        <taxon>Acetobacterales</taxon>
        <taxon>Acetobacteraceae</taxon>
        <taxon>Acidomonas</taxon>
    </lineage>
</organism>
<keyword evidence="4" id="KW-1185">Reference proteome</keyword>
<accession>A0A023D249</accession>
<dbReference type="AlphaFoldDB" id="A0A023D249"/>
<gene>
    <name evidence="3" type="ORF">Amme_016_006</name>
</gene>
<dbReference type="EMBL" id="BAND01000016">
    <property type="protein sequence ID" value="GAJ28223.1"/>
    <property type="molecule type" value="Genomic_DNA"/>
</dbReference>
<dbReference type="Gene3D" id="1.50.10.140">
    <property type="match status" value="1"/>
</dbReference>
<reference evidence="3 4" key="2">
    <citation type="journal article" date="2014" name="FEMS Microbiol. Lett.">
        <title>Draft genomic DNA sequence of the facultatively methylotrophic bacterium Acidomonas methanolica type strain MB58.</title>
        <authorList>
            <person name="Higashiura N."/>
            <person name="Hadano H."/>
            <person name="Hirakawa H."/>
            <person name="Matsutani M."/>
            <person name="Takabe S."/>
            <person name="Matsushita K."/>
            <person name="Azuma Y."/>
        </authorList>
    </citation>
    <scope>NUCLEOTIDE SEQUENCE [LARGE SCALE GENOMIC DNA]</scope>
    <source>
        <strain evidence="3 4">MB58</strain>
    </source>
</reference>
<sequence>MSLPAHQAHAGASAVRAPVTASPATDRGGSPSPSDAAFASDLERRTFDWFWESADPHTGLIPDRFPAPPGSAASIASVGFGLTAYGIGVKRGYITRDEAADRTLMTLRALARTPQNDAKMGSSGYHGFFYHFLDAKTGLRYAEWSELSSIDTALLMSGVLFAQAFYTADTPREREIRRLADRLYRRVDWPWMHARGPWMAMGWMPPGQFLPADWKGYNEGLIVYLQALGSPTHPLPASVWRKWTASYEGQWKSFHGHTLLNFAPLFGHQYSESWVDFRSIHDDWNRAHHTDYFQNSREAVYAQRDYARENPNHWRDYGAEIWGLTACDGPGDATRTVDGRKRHFLAYSARGAGGDYVLDDGTIAPTAAGGSVAFAPEIALPALEAMRRRYGAKVYTRYGFVDAFNPSFVQDGNGIWADNQALGIDQGPILLMIENWRSGFVWKVMKHSPYLRAGLRRAGFTDGWITAATRPEISAENQDGGSSGQGE</sequence>
<dbReference type="Proteomes" id="UP000019760">
    <property type="component" value="Unassembled WGS sequence"/>
</dbReference>
<evidence type="ECO:0000259" key="2">
    <source>
        <dbReference type="Pfam" id="PF10091"/>
    </source>
</evidence>
<name>A0A023D249_ACIMT</name>
<dbReference type="InterPro" id="IPR016883">
    <property type="entry name" value="UCP028431"/>
</dbReference>
<comment type="caution">
    <text evidence="3">The sequence shown here is derived from an EMBL/GenBank/DDBJ whole genome shotgun (WGS) entry which is preliminary data.</text>
</comment>
<feature type="region of interest" description="Disordered" evidence="1">
    <location>
        <begin position="1"/>
        <end position="37"/>
    </location>
</feature>
<protein>
    <recommendedName>
        <fullName evidence="2">Glycoamylase-like domain-containing protein</fullName>
    </recommendedName>
</protein>
<feature type="domain" description="Glycoamylase-like" evidence="2">
    <location>
        <begin position="213"/>
        <end position="449"/>
    </location>
</feature>